<dbReference type="EMBL" id="JASBNA010000014">
    <property type="protein sequence ID" value="KAK7687272.1"/>
    <property type="molecule type" value="Genomic_DNA"/>
</dbReference>
<comment type="caution">
    <text evidence="2">The sequence shown here is derived from an EMBL/GenBank/DDBJ whole genome shotgun (WGS) entry which is preliminary data.</text>
</comment>
<name>A0AAW0G6Z2_9APHY</name>
<dbReference type="SUPFAM" id="SSF81383">
    <property type="entry name" value="F-box domain"/>
    <property type="match status" value="1"/>
</dbReference>
<proteinExistence type="predicted"/>
<dbReference type="Pfam" id="PF12937">
    <property type="entry name" value="F-box-like"/>
    <property type="match status" value="1"/>
</dbReference>
<dbReference type="Gene3D" id="3.80.10.10">
    <property type="entry name" value="Ribonuclease Inhibitor"/>
    <property type="match status" value="1"/>
</dbReference>
<gene>
    <name evidence="2" type="ORF">QCA50_009777</name>
</gene>
<feature type="domain" description="F-box" evidence="1">
    <location>
        <begin position="26"/>
        <end position="81"/>
    </location>
</feature>
<keyword evidence="3" id="KW-1185">Reference proteome</keyword>
<dbReference type="SUPFAM" id="SSF52047">
    <property type="entry name" value="RNI-like"/>
    <property type="match status" value="1"/>
</dbReference>
<evidence type="ECO:0000259" key="1">
    <source>
        <dbReference type="PROSITE" id="PS50181"/>
    </source>
</evidence>
<evidence type="ECO:0000313" key="2">
    <source>
        <dbReference type="EMBL" id="KAK7687272.1"/>
    </source>
</evidence>
<reference evidence="2 3" key="1">
    <citation type="submission" date="2022-09" db="EMBL/GenBank/DDBJ databases">
        <authorList>
            <person name="Palmer J.M."/>
        </authorList>
    </citation>
    <scope>NUCLEOTIDE SEQUENCE [LARGE SCALE GENOMIC DNA]</scope>
    <source>
        <strain evidence="2 3">DSM 7382</strain>
    </source>
</reference>
<evidence type="ECO:0000313" key="3">
    <source>
        <dbReference type="Proteomes" id="UP001385951"/>
    </source>
</evidence>
<dbReference type="PROSITE" id="PS50181">
    <property type="entry name" value="FBOX"/>
    <property type="match status" value="1"/>
</dbReference>
<dbReference type="InterPro" id="IPR001810">
    <property type="entry name" value="F-box_dom"/>
</dbReference>
<dbReference type="InterPro" id="IPR036047">
    <property type="entry name" value="F-box-like_dom_sf"/>
</dbReference>
<dbReference type="AlphaFoldDB" id="A0AAW0G6Z2"/>
<dbReference type="InterPro" id="IPR032675">
    <property type="entry name" value="LRR_dom_sf"/>
</dbReference>
<accession>A0AAW0G6Z2</accession>
<dbReference type="Gene3D" id="1.20.1280.50">
    <property type="match status" value="1"/>
</dbReference>
<dbReference type="Proteomes" id="UP001385951">
    <property type="component" value="Unassembled WGS sequence"/>
</dbReference>
<sequence>MDYNDLRLHLGSTEESRVGCSKSDWVRNIQDLPNELLASIFLHLHEMTTSEPGAYPWVTVCLVCRHWYEVAVNFSALWSKIPSVRQKGVTRIDHILLLVQRSRSSPLSIHVDLTARIDTMRELKDRQVFHRLVSASFWWGILPPFVQDEDYATMNAPQLRELNIYGSLHWPERPTIVPFSRGSMPLLTTLRIPQRHDPDQIASLCRRTVTDLDFCIGKMPISDLYSILSQMVNLEFLSLSGTTFNPQAHNLRLTLRHLRKLRIMGDITSIFHFLSLFDVKEKPRSIHISHRRIRDDWKGVTASLADKLASFCSNSIPALHFQHQDASSVEIRVWTTSRHANTTYDEAQVHVNLSYFGELGDEYLVKGFCDGLLARGSKPVYIRYTVGHQYQHQPELMFSVDDSFALFSGFTSAEYLELAFLSAHGFLQILLSIVEDIWVQVRSCFTGGSRIPHWAELAPTPTSYIKKYMDCHIDERPFLAFLPNLKKLVITGVNPNDVPLATRLLRDALETSSYYTGHTIVDLIVKP</sequence>
<protein>
    <recommendedName>
        <fullName evidence="1">F-box domain-containing protein</fullName>
    </recommendedName>
</protein>
<organism evidence="2 3">
    <name type="scientific">Cerrena zonata</name>
    <dbReference type="NCBI Taxonomy" id="2478898"/>
    <lineage>
        <taxon>Eukaryota</taxon>
        <taxon>Fungi</taxon>
        <taxon>Dikarya</taxon>
        <taxon>Basidiomycota</taxon>
        <taxon>Agaricomycotina</taxon>
        <taxon>Agaricomycetes</taxon>
        <taxon>Polyporales</taxon>
        <taxon>Cerrenaceae</taxon>
        <taxon>Cerrena</taxon>
    </lineage>
</organism>